<evidence type="ECO:0000256" key="4">
    <source>
        <dbReference type="ARBA" id="ARBA00019020"/>
    </source>
</evidence>
<dbReference type="EMBL" id="VWPV01029568">
    <property type="protein sequence ID" value="NWH66081.1"/>
    <property type="molecule type" value="Genomic_DNA"/>
</dbReference>
<organism evidence="13 14">
    <name type="scientific">Geococcyx californianus</name>
    <name type="common">Greater roadrunner</name>
    <name type="synonym">Saurothera californiana</name>
    <dbReference type="NCBI Taxonomy" id="8947"/>
    <lineage>
        <taxon>Eukaryota</taxon>
        <taxon>Metazoa</taxon>
        <taxon>Chordata</taxon>
        <taxon>Craniata</taxon>
        <taxon>Vertebrata</taxon>
        <taxon>Euteleostomi</taxon>
        <taxon>Archelosauria</taxon>
        <taxon>Archosauria</taxon>
        <taxon>Dinosauria</taxon>
        <taxon>Saurischia</taxon>
        <taxon>Theropoda</taxon>
        <taxon>Coelurosauria</taxon>
        <taxon>Aves</taxon>
        <taxon>Neognathae</taxon>
        <taxon>Neoaves</taxon>
        <taxon>Otidimorphae</taxon>
        <taxon>Cuculiformes</taxon>
        <taxon>Neomorphidae</taxon>
        <taxon>Geococcyx</taxon>
    </lineage>
</organism>
<dbReference type="GO" id="GO:0005813">
    <property type="term" value="C:centrosome"/>
    <property type="evidence" value="ECO:0007669"/>
    <property type="project" value="UniProtKB-SubCell"/>
</dbReference>
<evidence type="ECO:0000256" key="2">
    <source>
        <dbReference type="ARBA" id="ARBA00004230"/>
    </source>
</evidence>
<dbReference type="PROSITE" id="PS01031">
    <property type="entry name" value="SHSP"/>
    <property type="match status" value="1"/>
</dbReference>
<evidence type="ECO:0000256" key="7">
    <source>
        <dbReference type="ARBA" id="ARBA00022846"/>
    </source>
</evidence>
<dbReference type="Proteomes" id="UP000531151">
    <property type="component" value="Unassembled WGS sequence"/>
</dbReference>
<keyword evidence="6" id="KW-0221">Differentiation</keyword>
<evidence type="ECO:0000256" key="3">
    <source>
        <dbReference type="ARBA" id="ARBA00004300"/>
    </source>
</evidence>
<evidence type="ECO:0000256" key="8">
    <source>
        <dbReference type="ARBA" id="ARBA00022871"/>
    </source>
</evidence>
<evidence type="ECO:0000313" key="13">
    <source>
        <dbReference type="EMBL" id="NWH66081.1"/>
    </source>
</evidence>
<keyword evidence="5" id="KW-0217">Developmental protein</keyword>
<dbReference type="AlphaFoldDB" id="A0A7K4JL88"/>
<dbReference type="Pfam" id="PF00011">
    <property type="entry name" value="HSP20"/>
    <property type="match status" value="1"/>
</dbReference>
<comment type="function">
    <text evidence="1">Component of the outer dense fibers (ODF) of spermatozoa. ODF are filamentous structures located on the outside of the axoneme in the midpiece and principal piece of the mammalian sperm tail and may help to maintain the passive elastic structures and elastic recoil of the sperm tail.</text>
</comment>
<dbReference type="GO" id="GO:0030154">
    <property type="term" value="P:cell differentiation"/>
    <property type="evidence" value="ECO:0007669"/>
    <property type="project" value="UniProtKB-KW"/>
</dbReference>
<dbReference type="GO" id="GO:0099513">
    <property type="term" value="C:polymeric cytoskeletal fiber"/>
    <property type="evidence" value="ECO:0007669"/>
    <property type="project" value="InterPro"/>
</dbReference>
<evidence type="ECO:0000259" key="12">
    <source>
        <dbReference type="PROSITE" id="PS01031"/>
    </source>
</evidence>
<evidence type="ECO:0000256" key="9">
    <source>
        <dbReference type="ARBA" id="ARBA00023069"/>
    </source>
</evidence>
<dbReference type="OrthoDB" id="1431247at2759"/>
<accession>A0A7K4JL88</accession>
<proteinExistence type="inferred from homology"/>
<comment type="similarity">
    <text evidence="10 11">Belongs to the small heat shock protein (HSP20) family.</text>
</comment>
<evidence type="ECO:0000256" key="10">
    <source>
        <dbReference type="PROSITE-ProRule" id="PRU00285"/>
    </source>
</evidence>
<dbReference type="PANTHER" id="PTHR17125:SF2">
    <property type="entry name" value="OUTER DENSE FIBER PROTEIN 1"/>
    <property type="match status" value="1"/>
</dbReference>
<feature type="domain" description="SHSP" evidence="12">
    <location>
        <begin position="1"/>
        <end position="83"/>
    </location>
</feature>
<keyword evidence="9" id="KW-0966">Cell projection</keyword>
<evidence type="ECO:0000256" key="1">
    <source>
        <dbReference type="ARBA" id="ARBA00001979"/>
    </source>
</evidence>
<comment type="subcellular location">
    <subcellularLocation>
        <location evidence="2">Cell projection</location>
        <location evidence="2">Cilium</location>
        <location evidence="2">Flagellum</location>
    </subcellularLocation>
    <subcellularLocation>
        <location evidence="3">Cytoplasm</location>
        <location evidence="3">Cytoskeleton</location>
        <location evidence="3">Microtubule organizing center</location>
        <location evidence="3">Centrosome</location>
    </subcellularLocation>
</comment>
<comment type="caution">
    <text evidence="13">The sequence shown here is derived from an EMBL/GenBank/DDBJ whole genome shotgun (WGS) entry which is preliminary data.</text>
</comment>
<name>A0A7K4JL88_GEOCA</name>
<feature type="non-terminal residue" evidence="13">
    <location>
        <position position="83"/>
    </location>
</feature>
<sequence length="83" mass="9631">SMQRTLNKLLDHFNDDKISASVDMTCFDPKEITVTVKDGKVKVFAKHKEKHSTKEGKEQNYRKIMKEMSLPEGVRKDKVTYSL</sequence>
<feature type="non-terminal residue" evidence="13">
    <location>
        <position position="1"/>
    </location>
</feature>
<dbReference type="InterPro" id="IPR008978">
    <property type="entry name" value="HSP20-like_chaperone"/>
</dbReference>
<dbReference type="InterPro" id="IPR037389">
    <property type="entry name" value="ODFP"/>
</dbReference>
<evidence type="ECO:0000256" key="11">
    <source>
        <dbReference type="RuleBase" id="RU003616"/>
    </source>
</evidence>
<gene>
    <name evidence="13" type="primary">Odf1</name>
    <name evidence="13" type="ORF">GEOCAL_R07224</name>
</gene>
<dbReference type="PANTHER" id="PTHR17125">
    <property type="entry name" value="OUTER DENSE FIBER PROTEIN 1"/>
    <property type="match status" value="1"/>
</dbReference>
<dbReference type="Gene3D" id="2.60.40.790">
    <property type="match status" value="1"/>
</dbReference>
<dbReference type="GO" id="GO:0007283">
    <property type="term" value="P:spermatogenesis"/>
    <property type="evidence" value="ECO:0007669"/>
    <property type="project" value="UniProtKB-KW"/>
</dbReference>
<dbReference type="InterPro" id="IPR002068">
    <property type="entry name" value="A-crystallin/Hsp20_dom"/>
</dbReference>
<dbReference type="GO" id="GO:0031514">
    <property type="term" value="C:motile cilium"/>
    <property type="evidence" value="ECO:0007669"/>
    <property type="project" value="UniProtKB-SubCell"/>
</dbReference>
<keyword evidence="9" id="KW-0969">Cilium</keyword>
<protein>
    <recommendedName>
        <fullName evidence="4">Outer dense fiber protein 1</fullName>
    </recommendedName>
</protein>
<evidence type="ECO:0000256" key="5">
    <source>
        <dbReference type="ARBA" id="ARBA00022473"/>
    </source>
</evidence>
<keyword evidence="8" id="KW-0744">Spermatogenesis</keyword>
<dbReference type="SUPFAM" id="SSF49764">
    <property type="entry name" value="HSP20-like chaperones"/>
    <property type="match status" value="1"/>
</dbReference>
<keyword evidence="7" id="KW-0282">Flagellum</keyword>
<evidence type="ECO:0000256" key="6">
    <source>
        <dbReference type="ARBA" id="ARBA00022782"/>
    </source>
</evidence>
<reference evidence="13 14" key="1">
    <citation type="submission" date="2019-09" db="EMBL/GenBank/DDBJ databases">
        <title>Bird 10,000 Genomes (B10K) Project - Family phase.</title>
        <authorList>
            <person name="Zhang G."/>
        </authorList>
    </citation>
    <scope>NUCLEOTIDE SEQUENCE [LARGE SCALE GENOMIC DNA]</scope>
    <source>
        <strain evidence="13">B10K-CU-031-07</strain>
        <tissue evidence="13">Muscle</tissue>
    </source>
</reference>
<keyword evidence="14" id="KW-1185">Reference proteome</keyword>
<evidence type="ECO:0000313" key="14">
    <source>
        <dbReference type="Proteomes" id="UP000531151"/>
    </source>
</evidence>